<dbReference type="STRING" id="658445.H744_1c1315"/>
<dbReference type="Gene3D" id="3.40.50.720">
    <property type="entry name" value="NAD(P)-binding Rossmann-like Domain"/>
    <property type="match status" value="1"/>
</dbReference>
<dbReference type="HOGENOM" id="CLU_041115_4_0_6"/>
<accession>A0A0C5WGV1</accession>
<organism evidence="3 4">
    <name type="scientific">Photobacterium gaetbulicola Gung47</name>
    <dbReference type="NCBI Taxonomy" id="658445"/>
    <lineage>
        <taxon>Bacteria</taxon>
        <taxon>Pseudomonadati</taxon>
        <taxon>Pseudomonadota</taxon>
        <taxon>Gammaproteobacteria</taxon>
        <taxon>Vibrionales</taxon>
        <taxon>Vibrionaceae</taxon>
        <taxon>Photobacterium</taxon>
    </lineage>
</organism>
<dbReference type="PANTHER" id="PTHR30388">
    <property type="entry name" value="ALDEHYDE OXIDOREDUCTASE MOLYBDENUM COFACTOR ASSEMBLY PROTEIN"/>
    <property type="match status" value="1"/>
</dbReference>
<dbReference type="InterPro" id="IPR014308">
    <property type="entry name" value="Xanthine_DH_XdhC"/>
</dbReference>
<dbReference type="AlphaFoldDB" id="A0A0C5WGV1"/>
<keyword evidence="4" id="KW-1185">Reference proteome</keyword>
<sequence>MSGDNWIHELARLDELGEPCVMVTVLDEQGSVPRTAGTKMLVTRDEVFATIGGGHLEYKAVEIAREMLLAGNSQLKTERFPLSARLGQCCGGIATLCFEPIVQHHYHLALFGAGHVAKAVVNTLSSLPFEISWIDQRESIFPARLPSRVTKIISDDPVAEVRALPAGSYYLVMTHSHQLDLMLAQAILRRQDIAYFGLIGSDTKCKRFCYQLSQRGFSQHDINRMICPVGLSEVGGKHPAEIAISIAAQLIANYQASQPHQINKQE</sequence>
<dbReference type="OrthoDB" id="61481at2"/>
<feature type="domain" description="XdhC Rossmann" evidence="2">
    <location>
        <begin position="108"/>
        <end position="250"/>
    </location>
</feature>
<dbReference type="InterPro" id="IPR027051">
    <property type="entry name" value="XdhC_Rossmann_dom"/>
</dbReference>
<evidence type="ECO:0000259" key="1">
    <source>
        <dbReference type="Pfam" id="PF02625"/>
    </source>
</evidence>
<gene>
    <name evidence="3" type="ORF">H744_1c1315</name>
</gene>
<proteinExistence type="predicted"/>
<reference evidence="3 4" key="1">
    <citation type="submission" date="2013-05" db="EMBL/GenBank/DDBJ databases">
        <title>Complete genome sequence of the lipase-producing bacterium Photobacterium gaetbulicola Gung47.</title>
        <authorList>
            <person name="Kim Y.-O."/>
        </authorList>
    </citation>
    <scope>NUCLEOTIDE SEQUENCE [LARGE SCALE GENOMIC DNA]</scope>
    <source>
        <strain evidence="3 4">Gung47</strain>
    </source>
</reference>
<evidence type="ECO:0000313" key="4">
    <source>
        <dbReference type="Proteomes" id="UP000032303"/>
    </source>
</evidence>
<dbReference type="Pfam" id="PF02625">
    <property type="entry name" value="XdhC_CoxI"/>
    <property type="match status" value="1"/>
</dbReference>
<dbReference type="PATRIC" id="fig|658445.3.peg.1427"/>
<dbReference type="KEGG" id="pgb:H744_1c1315"/>
<evidence type="ECO:0000259" key="2">
    <source>
        <dbReference type="Pfam" id="PF13478"/>
    </source>
</evidence>
<protein>
    <submittedName>
        <fullName evidence="3">Xanthine dehydrogenase accessory factor XdhC</fullName>
    </submittedName>
</protein>
<dbReference type="EMBL" id="CP005973">
    <property type="protein sequence ID" value="AJR06338.1"/>
    <property type="molecule type" value="Genomic_DNA"/>
</dbReference>
<dbReference type="InterPro" id="IPR052698">
    <property type="entry name" value="MoCofactor_Util/Proc"/>
</dbReference>
<dbReference type="NCBIfam" id="TIGR02964">
    <property type="entry name" value="xanthine_xdhC"/>
    <property type="match status" value="1"/>
</dbReference>
<dbReference type="Pfam" id="PF13478">
    <property type="entry name" value="XdhC_C"/>
    <property type="match status" value="1"/>
</dbReference>
<dbReference type="InterPro" id="IPR003777">
    <property type="entry name" value="XdhC_CoxI"/>
</dbReference>
<evidence type="ECO:0000313" key="3">
    <source>
        <dbReference type="EMBL" id="AJR06338.1"/>
    </source>
</evidence>
<dbReference type="Proteomes" id="UP000032303">
    <property type="component" value="Chromosome 1"/>
</dbReference>
<name>A0A0C5WGV1_9GAMM</name>
<dbReference type="PANTHER" id="PTHR30388:SF6">
    <property type="entry name" value="XANTHINE DEHYDROGENASE SUBUNIT A-RELATED"/>
    <property type="match status" value="1"/>
</dbReference>
<feature type="domain" description="XdhC- CoxI" evidence="1">
    <location>
        <begin position="16"/>
        <end position="78"/>
    </location>
</feature>